<evidence type="ECO:0000259" key="1">
    <source>
        <dbReference type="PROSITE" id="PS51186"/>
    </source>
</evidence>
<accession>A0A5Q6S3C1</accession>
<dbReference type="PROSITE" id="PS51186">
    <property type="entry name" value="GNAT"/>
    <property type="match status" value="1"/>
</dbReference>
<feature type="domain" description="N-acetyltransferase" evidence="1">
    <location>
        <begin position="10"/>
        <end position="143"/>
    </location>
</feature>
<dbReference type="SUPFAM" id="SSF55729">
    <property type="entry name" value="Acyl-CoA N-acyltransferases (Nat)"/>
    <property type="match status" value="1"/>
</dbReference>
<comment type="caution">
    <text evidence="2">The sequence shown here is derived from an EMBL/GenBank/DDBJ whole genome shotgun (WGS) entry which is preliminary data.</text>
</comment>
<keyword evidence="2" id="KW-0808">Transferase</keyword>
<dbReference type="Proteomes" id="UP000307768">
    <property type="component" value="Unassembled WGS sequence"/>
</dbReference>
<dbReference type="OrthoDB" id="3216107at2"/>
<dbReference type="InterPro" id="IPR016181">
    <property type="entry name" value="Acyl_CoA_acyltransferase"/>
</dbReference>
<reference evidence="2 3" key="1">
    <citation type="submission" date="2019-09" db="EMBL/GenBank/DDBJ databases">
        <title>Mumia zhuanghuii sp. nov. isolated from the intestinal contents of plateau pika (Ochotona curzoniae) in the Qinghai-Tibet plateau of China.</title>
        <authorList>
            <person name="Tian Z."/>
        </authorList>
    </citation>
    <scope>NUCLEOTIDE SEQUENCE [LARGE SCALE GENOMIC DNA]</scope>
    <source>
        <strain evidence="3">350</strain>
    </source>
</reference>
<dbReference type="PANTHER" id="PTHR43233">
    <property type="entry name" value="FAMILY N-ACETYLTRANSFERASE, PUTATIVE (AFU_ORTHOLOGUE AFUA_6G03350)-RELATED"/>
    <property type="match status" value="1"/>
</dbReference>
<dbReference type="InterPro" id="IPR053144">
    <property type="entry name" value="Acetyltransferase_Butenolide"/>
</dbReference>
<dbReference type="GO" id="GO:0016747">
    <property type="term" value="F:acyltransferase activity, transferring groups other than amino-acyl groups"/>
    <property type="evidence" value="ECO:0007669"/>
    <property type="project" value="InterPro"/>
</dbReference>
<name>A0A5Q6S3C1_9ACTN</name>
<dbReference type="AlphaFoldDB" id="A0A5Q6S3C1"/>
<evidence type="ECO:0000313" key="3">
    <source>
        <dbReference type="Proteomes" id="UP000307768"/>
    </source>
</evidence>
<dbReference type="Gene3D" id="3.40.630.30">
    <property type="match status" value="1"/>
</dbReference>
<gene>
    <name evidence="2" type="ORF">FE697_002955</name>
</gene>
<dbReference type="RefSeq" id="WP_149768054.1">
    <property type="nucleotide sequence ID" value="NZ_VDFQ02000001.1"/>
</dbReference>
<dbReference type="PANTHER" id="PTHR43233:SF1">
    <property type="entry name" value="FAMILY N-ACETYLTRANSFERASE, PUTATIVE (AFU_ORTHOLOGUE AFUA_6G03350)-RELATED"/>
    <property type="match status" value="1"/>
</dbReference>
<dbReference type="InterPro" id="IPR000182">
    <property type="entry name" value="GNAT_dom"/>
</dbReference>
<protein>
    <submittedName>
        <fullName evidence="2">GNAT family N-acetyltransferase</fullName>
    </submittedName>
</protein>
<dbReference type="EMBL" id="VDFQ02000001">
    <property type="protein sequence ID" value="KAA1424882.1"/>
    <property type="molecule type" value="Genomic_DNA"/>
</dbReference>
<evidence type="ECO:0000313" key="2">
    <source>
        <dbReference type="EMBL" id="KAA1424882.1"/>
    </source>
</evidence>
<organism evidence="2 3">
    <name type="scientific">Mumia zhuanghuii</name>
    <dbReference type="NCBI Taxonomy" id="2585211"/>
    <lineage>
        <taxon>Bacteria</taxon>
        <taxon>Bacillati</taxon>
        <taxon>Actinomycetota</taxon>
        <taxon>Actinomycetes</taxon>
        <taxon>Propionibacteriales</taxon>
        <taxon>Nocardioidaceae</taxon>
        <taxon>Mumia</taxon>
    </lineage>
</organism>
<sequence length="143" mass="15434">MTADPAPAPYAVSDDPALLDRARIHTWLSEGAYWALGRTREVQDAAIDGSLNFGAYDAAGEQVAYARVVTDRVTFAWLCDVFVAPAARGQGVGVLLLDSVVAALDAMHLRRAVLATADAHGLYERYGFAVVDEPERWMVRPGS</sequence>
<proteinExistence type="predicted"/>
<dbReference type="Pfam" id="PF13508">
    <property type="entry name" value="Acetyltransf_7"/>
    <property type="match status" value="1"/>
</dbReference>
<dbReference type="CDD" id="cd04301">
    <property type="entry name" value="NAT_SF"/>
    <property type="match status" value="1"/>
</dbReference>